<keyword evidence="4" id="KW-1185">Reference proteome</keyword>
<dbReference type="EMBL" id="JBHRWW010000005">
    <property type="protein sequence ID" value="MFC3688626.1"/>
    <property type="molecule type" value="Genomic_DNA"/>
</dbReference>
<gene>
    <name evidence="3" type="ORF">ACFOLH_09765</name>
</gene>
<evidence type="ECO:0000313" key="4">
    <source>
        <dbReference type="Proteomes" id="UP001595685"/>
    </source>
</evidence>
<dbReference type="InterPro" id="IPR001110">
    <property type="entry name" value="UPF0012_CS"/>
</dbReference>
<dbReference type="PROSITE" id="PS01227">
    <property type="entry name" value="UPF0012"/>
    <property type="match status" value="1"/>
</dbReference>
<evidence type="ECO:0000256" key="1">
    <source>
        <dbReference type="ARBA" id="ARBA00010613"/>
    </source>
</evidence>
<protein>
    <submittedName>
        <fullName evidence="3">Nitrilase-related carbon-nitrogen hydrolase</fullName>
    </submittedName>
</protein>
<keyword evidence="3" id="KW-0378">Hydrolase</keyword>
<dbReference type="Proteomes" id="UP001595685">
    <property type="component" value="Unassembled WGS sequence"/>
</dbReference>
<dbReference type="InterPro" id="IPR003010">
    <property type="entry name" value="C-N_Hydrolase"/>
</dbReference>
<name>A0ABV7WHU6_9MICO</name>
<sequence>MTTLRAALCQVASPSDPAGSLALVADAVAAAAGAGAQLAVLPEAAMARFGTPLAAVAQPLDGPWAQEVRRLAHAAGVVVVAGMFVPATDGRVHNTLLVTGPGVEDRYDKVHLFDAFGVRESETVAPGSRLVTVDVAGVRVGLATCYDLRFPALFTALARSGAEVVVVPASWGDGPGKAEQWELVVRARALDSTSWLLACDQAEPTTAGLEPVPGAAGGIGRSLAVSPLGEVRDRLGAAPGVLVVDVTTEEVAAARERLPVLQHARPLPGV</sequence>
<dbReference type="RefSeq" id="WP_376983771.1">
    <property type="nucleotide sequence ID" value="NZ_JBHRWW010000005.1"/>
</dbReference>
<dbReference type="SUPFAM" id="SSF56317">
    <property type="entry name" value="Carbon-nitrogen hydrolase"/>
    <property type="match status" value="1"/>
</dbReference>
<dbReference type="GO" id="GO:0016787">
    <property type="term" value="F:hydrolase activity"/>
    <property type="evidence" value="ECO:0007669"/>
    <property type="project" value="UniProtKB-KW"/>
</dbReference>
<accession>A0ABV7WHU6</accession>
<dbReference type="Pfam" id="PF00795">
    <property type="entry name" value="CN_hydrolase"/>
    <property type="match status" value="1"/>
</dbReference>
<comment type="caution">
    <text evidence="3">The sequence shown here is derived from an EMBL/GenBank/DDBJ whole genome shotgun (WGS) entry which is preliminary data.</text>
</comment>
<proteinExistence type="inferred from homology"/>
<feature type="domain" description="CN hydrolase" evidence="2">
    <location>
        <begin position="4"/>
        <end position="248"/>
    </location>
</feature>
<dbReference type="PANTHER" id="PTHR23088">
    <property type="entry name" value="NITRILASE-RELATED"/>
    <property type="match status" value="1"/>
</dbReference>
<dbReference type="InterPro" id="IPR036526">
    <property type="entry name" value="C-N_Hydrolase_sf"/>
</dbReference>
<dbReference type="PROSITE" id="PS50263">
    <property type="entry name" value="CN_HYDROLASE"/>
    <property type="match status" value="1"/>
</dbReference>
<dbReference type="Gene3D" id="3.60.110.10">
    <property type="entry name" value="Carbon-nitrogen hydrolase"/>
    <property type="match status" value="1"/>
</dbReference>
<evidence type="ECO:0000313" key="3">
    <source>
        <dbReference type="EMBL" id="MFC3688626.1"/>
    </source>
</evidence>
<dbReference type="PANTHER" id="PTHR23088:SF27">
    <property type="entry name" value="DEAMINATED GLUTATHIONE AMIDASE"/>
    <property type="match status" value="1"/>
</dbReference>
<reference evidence="4" key="1">
    <citation type="journal article" date="2019" name="Int. J. Syst. Evol. Microbiol.">
        <title>The Global Catalogue of Microorganisms (GCM) 10K type strain sequencing project: providing services to taxonomists for standard genome sequencing and annotation.</title>
        <authorList>
            <consortium name="The Broad Institute Genomics Platform"/>
            <consortium name="The Broad Institute Genome Sequencing Center for Infectious Disease"/>
            <person name="Wu L."/>
            <person name="Ma J."/>
        </authorList>
    </citation>
    <scope>NUCLEOTIDE SEQUENCE [LARGE SCALE GENOMIC DNA]</scope>
    <source>
        <strain evidence="4">NCAIM B.02333</strain>
    </source>
</reference>
<organism evidence="3 4">
    <name type="scientific">Aquipuribacter hungaricus</name>
    <dbReference type="NCBI Taxonomy" id="545624"/>
    <lineage>
        <taxon>Bacteria</taxon>
        <taxon>Bacillati</taxon>
        <taxon>Actinomycetota</taxon>
        <taxon>Actinomycetes</taxon>
        <taxon>Micrococcales</taxon>
        <taxon>Intrasporangiaceae</taxon>
        <taxon>Aquipuribacter</taxon>
    </lineage>
</organism>
<comment type="similarity">
    <text evidence="1">Belongs to the carbon-nitrogen hydrolase superfamily. NIT1/NIT2 family.</text>
</comment>
<evidence type="ECO:0000259" key="2">
    <source>
        <dbReference type="PROSITE" id="PS50263"/>
    </source>
</evidence>